<protein>
    <recommendedName>
        <fullName evidence="5">Polyketide synthase-like methyltransferase domain-containing protein</fullName>
    </recommendedName>
</protein>
<dbReference type="SMART" id="SM00828">
    <property type="entry name" value="PKS_MT"/>
    <property type="match status" value="1"/>
</dbReference>
<organism evidence="6 7">
    <name type="scientific">Actinopolyspora mortivallis</name>
    <dbReference type="NCBI Taxonomy" id="33906"/>
    <lineage>
        <taxon>Bacteria</taxon>
        <taxon>Bacillati</taxon>
        <taxon>Actinomycetota</taxon>
        <taxon>Actinomycetes</taxon>
        <taxon>Actinopolysporales</taxon>
        <taxon>Actinopolysporaceae</taxon>
        <taxon>Actinopolyspora</taxon>
    </lineage>
</organism>
<dbReference type="Gene3D" id="3.40.50.150">
    <property type="entry name" value="Vaccinia Virus protein VP39"/>
    <property type="match status" value="1"/>
</dbReference>
<sequence>MNQDNERTSLTDPPSEGVDTDRVRRMYDDHTDLFARIWGENLHFGYWGSGVADTSVAEATDRMTDELLTRLPCSPQEHVLDVGCGVGLPALRLARSRRVRVTGVSISVPQVSRARANAEESGLSDDVTFRYGDAMELPFADDTFDAAWALESLHHTSDRTRALREIGRVVRPGGALAVADFVLTGPVYGRERDTVEAFRAGGGVRSLGTIEDYVDDLRRAGLDVVETLDVSIQARPSLTRHAEFFRNERHRLVPHMGEREVDRMIRTLERLGDMPQAGYVLLSARVP</sequence>
<dbReference type="EMBL" id="PVSR01000005">
    <property type="protein sequence ID" value="PRW64252.1"/>
    <property type="molecule type" value="Genomic_DNA"/>
</dbReference>
<evidence type="ECO:0000256" key="1">
    <source>
        <dbReference type="ARBA" id="ARBA00022603"/>
    </source>
</evidence>
<gene>
    <name evidence="6" type="ORF">CEP50_06365</name>
</gene>
<feature type="region of interest" description="Disordered" evidence="4">
    <location>
        <begin position="1"/>
        <end position="21"/>
    </location>
</feature>
<dbReference type="PANTHER" id="PTHR44068">
    <property type="entry name" value="ZGC:194242"/>
    <property type="match status" value="1"/>
</dbReference>
<dbReference type="InterPro" id="IPR013216">
    <property type="entry name" value="Methyltransf_11"/>
</dbReference>
<dbReference type="AlphaFoldDB" id="A0A2T0GYR0"/>
<keyword evidence="3" id="KW-0949">S-adenosyl-L-methionine</keyword>
<evidence type="ECO:0000256" key="4">
    <source>
        <dbReference type="SAM" id="MobiDB-lite"/>
    </source>
</evidence>
<dbReference type="GO" id="GO:0008757">
    <property type="term" value="F:S-adenosylmethionine-dependent methyltransferase activity"/>
    <property type="evidence" value="ECO:0007669"/>
    <property type="project" value="InterPro"/>
</dbReference>
<proteinExistence type="predicted"/>
<evidence type="ECO:0000259" key="5">
    <source>
        <dbReference type="SMART" id="SM00828"/>
    </source>
</evidence>
<comment type="caution">
    <text evidence="6">The sequence shown here is derived from an EMBL/GenBank/DDBJ whole genome shotgun (WGS) entry which is preliminary data.</text>
</comment>
<keyword evidence="7" id="KW-1185">Reference proteome</keyword>
<keyword evidence="2" id="KW-0808">Transferase</keyword>
<dbReference type="InterPro" id="IPR020803">
    <property type="entry name" value="MeTfrase_dom"/>
</dbReference>
<evidence type="ECO:0000256" key="3">
    <source>
        <dbReference type="ARBA" id="ARBA00022691"/>
    </source>
</evidence>
<dbReference type="InParanoid" id="A0A2T0GYR0"/>
<dbReference type="SUPFAM" id="SSF53335">
    <property type="entry name" value="S-adenosyl-L-methionine-dependent methyltransferases"/>
    <property type="match status" value="1"/>
</dbReference>
<evidence type="ECO:0000256" key="2">
    <source>
        <dbReference type="ARBA" id="ARBA00022679"/>
    </source>
</evidence>
<dbReference type="InterPro" id="IPR029063">
    <property type="entry name" value="SAM-dependent_MTases_sf"/>
</dbReference>
<dbReference type="Proteomes" id="UP000239352">
    <property type="component" value="Unassembled WGS sequence"/>
</dbReference>
<dbReference type="CDD" id="cd02440">
    <property type="entry name" value="AdoMet_MTases"/>
    <property type="match status" value="1"/>
</dbReference>
<dbReference type="PANTHER" id="PTHR44068:SF11">
    <property type="entry name" value="GERANYL DIPHOSPHATE 2-C-METHYLTRANSFERASE"/>
    <property type="match status" value="1"/>
</dbReference>
<keyword evidence="1" id="KW-0489">Methyltransferase</keyword>
<dbReference type="RefSeq" id="WP_106113007.1">
    <property type="nucleotide sequence ID" value="NZ_PVSR01000005.1"/>
</dbReference>
<name>A0A2T0GYR0_ACTMO</name>
<reference evidence="6 7" key="1">
    <citation type="submission" date="2018-03" db="EMBL/GenBank/DDBJ databases">
        <title>Actinopolyspora mortivallis from Sahara, screening for active biomolecules.</title>
        <authorList>
            <person name="Selama O."/>
            <person name="Wellington E.M.H."/>
            <person name="Hacene H."/>
        </authorList>
    </citation>
    <scope>NUCLEOTIDE SEQUENCE [LARGE SCALE GENOMIC DNA]</scope>
    <source>
        <strain evidence="6 7">M5A</strain>
    </source>
</reference>
<dbReference type="Pfam" id="PF08241">
    <property type="entry name" value="Methyltransf_11"/>
    <property type="match status" value="1"/>
</dbReference>
<feature type="domain" description="Polyketide synthase-like methyltransferase" evidence="5">
    <location>
        <begin position="33"/>
        <end position="287"/>
    </location>
</feature>
<evidence type="ECO:0000313" key="6">
    <source>
        <dbReference type="EMBL" id="PRW64252.1"/>
    </source>
</evidence>
<dbReference type="InterPro" id="IPR050447">
    <property type="entry name" value="Erg6_SMT_methyltransf"/>
</dbReference>
<dbReference type="GO" id="GO:0032259">
    <property type="term" value="P:methylation"/>
    <property type="evidence" value="ECO:0007669"/>
    <property type="project" value="UniProtKB-KW"/>
</dbReference>
<evidence type="ECO:0000313" key="7">
    <source>
        <dbReference type="Proteomes" id="UP000239352"/>
    </source>
</evidence>
<accession>A0A2T0GYR0</accession>